<dbReference type="AlphaFoldDB" id="A0A439DC30"/>
<gene>
    <name evidence="1" type="ORF">EKO27_g3151</name>
</gene>
<accession>A0A439DC30</accession>
<sequence>MELTPIRVRGKRRTPGEELLVAPPPKRFHKDLSRKKQVRVRRLKASNIEKSIPLEVLERIFWLSENVNFPRASPRLGRLLSGSSTLRETFLSAFGPTWEVWFGCVHGQNADFPVVHSYAGWEEDVERFGGNPRFQSDLLAYSWTTIDMILDCWDIWVRRHARKLQFDRLSLWGDPIVPISYTGSDATVGISNIREARCYFYHDYHAFRNVEQQSSYTEGLEYRAERNPSTWIEVHKSIEIPDDLITGPWDEYSLQKFFWLVQAGAHLSSGQTWEVTRQGFHNAISDRHAPNLTAIRLLHILGAFHSWPRHVRKEEFHKVDSVMPTLNRDKDSALHAKYTWVESLLIMNVG</sequence>
<evidence type="ECO:0000313" key="1">
    <source>
        <dbReference type="EMBL" id="RWA11960.1"/>
    </source>
</evidence>
<name>A0A439DC30_9PEZI</name>
<dbReference type="Proteomes" id="UP000286045">
    <property type="component" value="Unassembled WGS sequence"/>
</dbReference>
<organism evidence="1 2">
    <name type="scientific">Xylaria grammica</name>
    <dbReference type="NCBI Taxonomy" id="363999"/>
    <lineage>
        <taxon>Eukaryota</taxon>
        <taxon>Fungi</taxon>
        <taxon>Dikarya</taxon>
        <taxon>Ascomycota</taxon>
        <taxon>Pezizomycotina</taxon>
        <taxon>Sordariomycetes</taxon>
        <taxon>Xylariomycetidae</taxon>
        <taxon>Xylariales</taxon>
        <taxon>Xylariaceae</taxon>
        <taxon>Xylaria</taxon>
    </lineage>
</organism>
<evidence type="ECO:0000313" key="2">
    <source>
        <dbReference type="Proteomes" id="UP000286045"/>
    </source>
</evidence>
<keyword evidence="2" id="KW-1185">Reference proteome</keyword>
<comment type="caution">
    <text evidence="1">The sequence shown here is derived from an EMBL/GenBank/DDBJ whole genome shotgun (WGS) entry which is preliminary data.</text>
</comment>
<reference evidence="1 2" key="1">
    <citation type="submission" date="2018-12" db="EMBL/GenBank/DDBJ databases">
        <title>Draft genome sequence of Xylaria grammica IHI A82.</title>
        <authorList>
            <person name="Buettner E."/>
            <person name="Kellner H."/>
        </authorList>
    </citation>
    <scope>NUCLEOTIDE SEQUENCE [LARGE SCALE GENOMIC DNA]</scope>
    <source>
        <strain evidence="1 2">IHI A82</strain>
    </source>
</reference>
<protein>
    <submittedName>
        <fullName evidence="1">Uncharacterized protein</fullName>
    </submittedName>
</protein>
<proteinExistence type="predicted"/>
<dbReference type="STRING" id="363999.A0A439DC30"/>
<dbReference type="EMBL" id="RYZI01000064">
    <property type="protein sequence ID" value="RWA11960.1"/>
    <property type="molecule type" value="Genomic_DNA"/>
</dbReference>